<dbReference type="AlphaFoldDB" id="A0A401J698"/>
<feature type="transmembrane region" description="Helical" evidence="1">
    <location>
        <begin position="20"/>
        <end position="42"/>
    </location>
</feature>
<feature type="transmembrane region" description="Helical" evidence="1">
    <location>
        <begin position="255"/>
        <end position="273"/>
    </location>
</feature>
<dbReference type="EMBL" id="BBQY01000028">
    <property type="protein sequence ID" value="GBH32181.1"/>
    <property type="molecule type" value="Genomic_DNA"/>
</dbReference>
<keyword evidence="1" id="KW-0812">Transmembrane</keyword>
<gene>
    <name evidence="2" type="ORF">MBESOW_P3420</name>
</gene>
<comment type="caution">
    <text evidence="2">The sequence shown here is derived from an EMBL/GenBank/DDBJ whole genome shotgun (WGS) entry which is preliminary data.</text>
</comment>
<dbReference type="RefSeq" id="WP_130754104.1">
    <property type="nucleotide sequence ID" value="NZ_BBQY01000028.1"/>
</dbReference>
<feature type="transmembrane region" description="Helical" evidence="1">
    <location>
        <begin position="373"/>
        <end position="404"/>
    </location>
</feature>
<accession>A0A401J698</accession>
<keyword evidence="3" id="KW-1185">Reference proteome</keyword>
<sequence>MTAIATGGDLRATGPLALPGSGIAGVAAGGLILASILFNAALSILNAWVVPLNGALFTAVQGMLLAAALLVGVASGGDMRARWIAVLWCMLLWWLFLSVLRQSLIPKSLGDIATFPIFAMLGGVLRHRTITRMVIAVQALVLVVGLWEAVDPPGYARLLNVASYYTNTRGISEGEFWSEFEGLYLNSVRPVGRLFLPQLNIHRVSSLFLEPVSLGNWTVVIAIILTLFWSRLSWAERIFLFASNAALLVLCDGRFAALGIMSVVGAVTAARWLPRSLPMLFPAFVLGGLVIARRLGALPSGGDTLTGRLAKSLAYFERMTLEQAMGLVDPVPGWSFDSGWTYFSMTQSFIGILLFWIALVFMMPKSAPLGRQLVYGITAFFALNMPISNSFISIKAAAMLFALYGSLMRDAISHTTVAAPQK</sequence>
<name>A0A401J698_SPHXE</name>
<keyword evidence="1" id="KW-0472">Membrane</keyword>
<reference evidence="2 3" key="1">
    <citation type="submission" date="2014-12" db="EMBL/GenBank/DDBJ databases">
        <title>Whole genome sequencing of Sphingobium xenophagum OW59.</title>
        <authorList>
            <person name="Ohta Y."/>
            <person name="Nishi S."/>
            <person name="Hatada Y."/>
        </authorList>
    </citation>
    <scope>NUCLEOTIDE SEQUENCE [LARGE SCALE GENOMIC DNA]</scope>
    <source>
        <strain evidence="2 3">OW59</strain>
    </source>
</reference>
<feature type="transmembrane region" description="Helical" evidence="1">
    <location>
        <begin position="130"/>
        <end position="150"/>
    </location>
</feature>
<evidence type="ECO:0000313" key="3">
    <source>
        <dbReference type="Proteomes" id="UP000290975"/>
    </source>
</evidence>
<evidence type="ECO:0000313" key="2">
    <source>
        <dbReference type="EMBL" id="GBH32181.1"/>
    </source>
</evidence>
<proteinExistence type="predicted"/>
<protein>
    <submittedName>
        <fullName evidence="2">Polymerase</fullName>
    </submittedName>
</protein>
<evidence type="ECO:0000256" key="1">
    <source>
        <dbReference type="SAM" id="Phobius"/>
    </source>
</evidence>
<feature type="transmembrane region" description="Helical" evidence="1">
    <location>
        <begin position="214"/>
        <end position="234"/>
    </location>
</feature>
<organism evidence="2 3">
    <name type="scientific">Sphingobium xenophagum</name>
    <dbReference type="NCBI Taxonomy" id="121428"/>
    <lineage>
        <taxon>Bacteria</taxon>
        <taxon>Pseudomonadati</taxon>
        <taxon>Pseudomonadota</taxon>
        <taxon>Alphaproteobacteria</taxon>
        <taxon>Sphingomonadales</taxon>
        <taxon>Sphingomonadaceae</taxon>
        <taxon>Sphingobium</taxon>
    </lineage>
</organism>
<keyword evidence="1" id="KW-1133">Transmembrane helix</keyword>
<feature type="transmembrane region" description="Helical" evidence="1">
    <location>
        <begin position="81"/>
        <end position="100"/>
    </location>
</feature>
<feature type="transmembrane region" description="Helical" evidence="1">
    <location>
        <begin position="54"/>
        <end position="75"/>
    </location>
</feature>
<dbReference type="Proteomes" id="UP000290975">
    <property type="component" value="Unassembled WGS sequence"/>
</dbReference>
<feature type="transmembrane region" description="Helical" evidence="1">
    <location>
        <begin position="340"/>
        <end position="361"/>
    </location>
</feature>